<dbReference type="SMART" id="SM01320">
    <property type="entry name" value="TRP_N"/>
    <property type="match status" value="1"/>
</dbReference>
<keyword evidence="6 8" id="KW-0472">Membrane</keyword>
<proteinExistence type="inferred from homology"/>
<dbReference type="PANTHER" id="PTHR31145">
    <property type="entry name" value="INTEGRAL MEMBRANE PROTEIN (AFU_ORTHOLOGUE AFUA_7G01610)"/>
    <property type="match status" value="1"/>
</dbReference>
<feature type="transmembrane region" description="Helical" evidence="8">
    <location>
        <begin position="613"/>
        <end position="634"/>
    </location>
</feature>
<feature type="compositionally biased region" description="Acidic residues" evidence="7">
    <location>
        <begin position="988"/>
        <end position="1003"/>
    </location>
</feature>
<dbReference type="Proteomes" id="UP000002748">
    <property type="component" value="Unassembled WGS sequence"/>
</dbReference>
<comment type="similarity">
    <text evidence="2">Belongs to the transient receptor potential (TRP) ion channel family.</text>
</comment>
<feature type="transmembrane region" description="Helical" evidence="8">
    <location>
        <begin position="538"/>
        <end position="556"/>
    </location>
</feature>
<dbReference type="PANTHER" id="PTHR31145:SF6">
    <property type="entry name" value="INTEGRAL MEMBRANE PROTEIN (AFU_ORTHOLOGUE AFUA_7G01610)"/>
    <property type="match status" value="1"/>
</dbReference>
<name>J4UIJ3_TRIAS</name>
<gene>
    <name evidence="11" type="ORF">A1Q1_07247</name>
</gene>
<dbReference type="EMBL" id="ALBS01000054">
    <property type="protein sequence ID" value="EJT51485.1"/>
    <property type="molecule type" value="Genomic_DNA"/>
</dbReference>
<evidence type="ECO:0000256" key="1">
    <source>
        <dbReference type="ARBA" id="ARBA00004141"/>
    </source>
</evidence>
<dbReference type="VEuPathDB" id="FungiDB:A1Q1_07247"/>
<keyword evidence="4 9" id="KW-0732">Signal</keyword>
<evidence type="ECO:0000256" key="7">
    <source>
        <dbReference type="SAM" id="MobiDB-lite"/>
    </source>
</evidence>
<evidence type="ECO:0000313" key="11">
    <source>
        <dbReference type="EMBL" id="EJT51485.1"/>
    </source>
</evidence>
<feature type="domain" description="ML-like" evidence="10">
    <location>
        <begin position="22"/>
        <end position="194"/>
    </location>
</feature>
<dbReference type="InterPro" id="IPR040241">
    <property type="entry name" value="TRP_Flc/Pkd2-like"/>
</dbReference>
<dbReference type="HOGENOM" id="CLU_007074_0_0_1"/>
<sequence>MRATLFVGLLAAAVTQFQLAYATIYVAEWTSCLKHYSPVAPENEQLKAEQVYAEIVPSKDTASRNLADDHDTLRLDVVGTLGSKLNGYNESNNRVATLFVETYEAGVKQWTTASWVCASMWPGKLPKPYPLENAATYCPIDAGPFGLNVTVPLYNVHALTTLSTRIRIVDTRDFPLTQTLGCYNVRVTPYEAESWPYRLFLWFPAALAIGYFIVTWAARFAAGWVIGVDRAGTGRRETAMIKWATMLISGLSGERFSVSAALIRFVTPGLRDIIYHIQFVTMLGMLAVHWPKFFYPIVGKSAWADLVWNTTLVANSFQSVYPPNNFTADPALAAQINDPKYPLYLNNSAPDHILDLKGSKDGMESFARVVGLYPQDLFGTCLALFLCLAAGIIVVHLFLWLAHLLTEFFGKSNKADQAARALYRNSLQSTAATSASSKEWLDSRRSQSTDYANLNLPEAYHTQAQAQPRAIPVKKLSAPSKWHRIRTRFSLRGEAGAFHFAALYGNLLRLLFSFHFPITAFSMYQLTLTHASVVSRVFAGLAFGFISILLPAAIMYKISRTPTRKLYDAARTLLSLGTVYNEYEQEKQMYRVLPLLASLVSGIAIGAGQDSGLAQAIVIVVVEICTFLATTFWSPWAQGASMGAPITVISIARIASVVLAIVCSHAVHLDEVSREWLAYIVLLIQAIVFVFFALMLITKITEGLIRLFGRAPFDESKHPIDGGIFAAIMDLDMFNGDRGGKAAERRRRKQDSQALQQNVNMAGSLTTQMILDRHSRGVDREGYPILSPASDSEHRGAYLPVPGKGASSVSVNSSDESRVMESRIMDAWKPRTSYETTHYNDVVPPQSPPAEEKSEMLMSPRQVERQFRSASPPDIYVTGASVSSRDDWRGHGRTQSSPQVLEGGSNSQASSPGHPTFRSLSTSPRPLDSYPPSFDAQGAYHPQLNERNRPPPLTIPGRRNSLNEIPADTGRGKKRRSWFGRSGRNNSEDSDDDDDFVDDDWPEPQEPARSWRNIFRKRRTLDDRERDENSARKAAQVNKNAAQLAGIATPASATSTSTAATGTGFRVHHKRPTHQQRSSAEPLLLSARPEPREGRSRPESQATEPPTPMSLNTPMVPTDGSFRVVRPRQTPQVSEPAAVHHGEVSYNPSGYTPNMFVPLKDDD</sequence>
<feature type="chain" id="PRO_5003780780" evidence="9">
    <location>
        <begin position="23"/>
        <end position="1163"/>
    </location>
</feature>
<evidence type="ECO:0000256" key="3">
    <source>
        <dbReference type="ARBA" id="ARBA00022692"/>
    </source>
</evidence>
<accession>J4UIJ3</accession>
<feature type="region of interest" description="Disordered" evidence="7">
    <location>
        <begin position="837"/>
        <end position="1014"/>
    </location>
</feature>
<feature type="transmembrane region" description="Helical" evidence="8">
    <location>
        <begin position="646"/>
        <end position="667"/>
    </location>
</feature>
<dbReference type="Pfam" id="PF06011">
    <property type="entry name" value="TRP"/>
    <property type="match status" value="1"/>
</dbReference>
<feature type="transmembrane region" description="Helical" evidence="8">
    <location>
        <begin position="496"/>
        <end position="518"/>
    </location>
</feature>
<comment type="caution">
    <text evidence="11">The sequence shown here is derived from an EMBL/GenBank/DDBJ whole genome shotgun (WGS) entry which is preliminary data.</text>
</comment>
<dbReference type="GO" id="GO:0055085">
    <property type="term" value="P:transmembrane transport"/>
    <property type="evidence" value="ECO:0007669"/>
    <property type="project" value="TreeGrafter"/>
</dbReference>
<dbReference type="GeneID" id="25990759"/>
<feature type="region of interest" description="Disordered" evidence="7">
    <location>
        <begin position="1066"/>
        <end position="1163"/>
    </location>
</feature>
<dbReference type="OrthoDB" id="5312224at2759"/>
<dbReference type="GO" id="GO:0016020">
    <property type="term" value="C:membrane"/>
    <property type="evidence" value="ECO:0007669"/>
    <property type="project" value="UniProtKB-SubCell"/>
</dbReference>
<evidence type="ECO:0000256" key="6">
    <source>
        <dbReference type="ARBA" id="ARBA00023136"/>
    </source>
</evidence>
<dbReference type="InterPro" id="IPR032800">
    <property type="entry name" value="TRP_N"/>
</dbReference>
<evidence type="ECO:0000256" key="5">
    <source>
        <dbReference type="ARBA" id="ARBA00022989"/>
    </source>
</evidence>
<feature type="transmembrane region" description="Helical" evidence="8">
    <location>
        <begin position="199"/>
        <end position="222"/>
    </location>
</feature>
<evidence type="ECO:0000313" key="12">
    <source>
        <dbReference type="Proteomes" id="UP000002748"/>
    </source>
</evidence>
<evidence type="ECO:0000256" key="8">
    <source>
        <dbReference type="SAM" id="Phobius"/>
    </source>
</evidence>
<feature type="signal peptide" evidence="9">
    <location>
        <begin position="1"/>
        <end position="22"/>
    </location>
</feature>
<comment type="subcellular location">
    <subcellularLocation>
        <location evidence="1">Membrane</location>
        <topology evidence="1">Multi-pass membrane protein</topology>
    </subcellularLocation>
</comment>
<organism evidence="11 12">
    <name type="scientific">Trichosporon asahii var. asahii (strain ATCC 90039 / CBS 2479 / JCM 2466 / KCTC 7840 / NBRC 103889/ NCYC 2677 / UAMH 7654)</name>
    <name type="common">Yeast</name>
    <dbReference type="NCBI Taxonomy" id="1186058"/>
    <lineage>
        <taxon>Eukaryota</taxon>
        <taxon>Fungi</taxon>
        <taxon>Dikarya</taxon>
        <taxon>Basidiomycota</taxon>
        <taxon>Agaricomycotina</taxon>
        <taxon>Tremellomycetes</taxon>
        <taxon>Trichosporonales</taxon>
        <taxon>Trichosporonaceae</taxon>
        <taxon>Trichosporon</taxon>
    </lineage>
</organism>
<dbReference type="InterPro" id="IPR010308">
    <property type="entry name" value="TRP_C"/>
</dbReference>
<evidence type="ECO:0000256" key="4">
    <source>
        <dbReference type="ARBA" id="ARBA00022729"/>
    </source>
</evidence>
<evidence type="ECO:0000256" key="9">
    <source>
        <dbReference type="SAM" id="SignalP"/>
    </source>
</evidence>
<feature type="transmembrane region" description="Helical" evidence="8">
    <location>
        <begin position="273"/>
        <end position="290"/>
    </location>
</feature>
<dbReference type="RefSeq" id="XP_014182958.1">
    <property type="nucleotide sequence ID" value="XM_014327483.1"/>
</dbReference>
<feature type="compositionally biased region" description="Polar residues" evidence="7">
    <location>
        <begin position="893"/>
        <end position="924"/>
    </location>
</feature>
<feature type="compositionally biased region" description="Basic and acidic residues" evidence="7">
    <location>
        <begin position="1089"/>
        <end position="1098"/>
    </location>
</feature>
<keyword evidence="3 8" id="KW-0812">Transmembrane</keyword>
<keyword evidence="5 8" id="KW-1133">Transmembrane helix</keyword>
<dbReference type="KEGG" id="tasa:A1Q1_07247"/>
<evidence type="ECO:0000259" key="10">
    <source>
        <dbReference type="SMART" id="SM01320"/>
    </source>
</evidence>
<reference evidence="11 12" key="1">
    <citation type="journal article" date="2012" name="Eukaryot. Cell">
        <title>Draft genome sequence of CBS 2479, the standard type strain of Trichosporon asahii.</title>
        <authorList>
            <person name="Yang R.Y."/>
            <person name="Li H.T."/>
            <person name="Zhu H."/>
            <person name="Zhou G.P."/>
            <person name="Wang M."/>
            <person name="Wang L."/>
        </authorList>
    </citation>
    <scope>NUCLEOTIDE SEQUENCE [LARGE SCALE GENOMIC DNA]</scope>
    <source>
        <strain evidence="12">ATCC 90039 / CBS 2479 / JCM 2466 / KCTC 7840 / NCYC 2677 / UAMH 7654</strain>
    </source>
</reference>
<protein>
    <submittedName>
        <fullName evidence="11">Membrane protein</fullName>
    </submittedName>
</protein>
<dbReference type="AlphaFoldDB" id="J4UIJ3"/>
<feature type="transmembrane region" description="Helical" evidence="8">
    <location>
        <begin position="377"/>
        <end position="402"/>
    </location>
</feature>
<feature type="transmembrane region" description="Helical" evidence="8">
    <location>
        <begin position="679"/>
        <end position="697"/>
    </location>
</feature>
<feature type="compositionally biased region" description="Polar residues" evidence="7">
    <location>
        <begin position="1101"/>
        <end position="1115"/>
    </location>
</feature>
<evidence type="ECO:0000256" key="2">
    <source>
        <dbReference type="ARBA" id="ARBA00010642"/>
    </source>
</evidence>